<protein>
    <submittedName>
        <fullName evidence="3">Enoyl-[acyl-carrier-protein] reductase [NADH]</fullName>
    </submittedName>
</protein>
<dbReference type="SUPFAM" id="SSF51735">
    <property type="entry name" value="NAD(P)-binding Rossmann-fold domains"/>
    <property type="match status" value="1"/>
</dbReference>
<evidence type="ECO:0000313" key="3">
    <source>
        <dbReference type="EMBL" id="SHJ83295.1"/>
    </source>
</evidence>
<sequence>MRGLQSEGETIGMSSHSQQRRYKDKVVCVSGSSRGIGKQLALAYAQEGADVVIHYFRNGEAAREVVAEVEKMGRRALMVKANLAEEHKIHSMFDEIEKYYGKLDVYVHNAASGRNRKALDVDVKGWDWTQNVNARSLLIAAQRAVPLMAEGSSLLAISSFGSDHVFPFYTSVGASKAAIESLIRYLAIELAPQRINANAISAGAVETGALEHFPEIERTWEQVKERLPYHRMVTSEDVAHLALFLTSKEAEMIRGQTIRMDGGITLLVP</sequence>
<keyword evidence="4" id="KW-1185">Reference proteome</keyword>
<dbReference type="STRING" id="1830138.SAMN05443507_10472"/>
<dbReference type="GO" id="GO:0016491">
    <property type="term" value="F:oxidoreductase activity"/>
    <property type="evidence" value="ECO:0007669"/>
    <property type="project" value="UniProtKB-KW"/>
</dbReference>
<accession>A0A1M6MII3</accession>
<reference evidence="4" key="1">
    <citation type="submission" date="2016-11" db="EMBL/GenBank/DDBJ databases">
        <authorList>
            <person name="Varghese N."/>
            <person name="Submissions S."/>
        </authorList>
    </citation>
    <scope>NUCLEOTIDE SEQUENCE [LARGE SCALE GENOMIC DNA]</scope>
    <source>
        <strain evidence="4">USBA-503</strain>
    </source>
</reference>
<evidence type="ECO:0000256" key="2">
    <source>
        <dbReference type="ARBA" id="ARBA00023002"/>
    </source>
</evidence>
<dbReference type="GO" id="GO:0008206">
    <property type="term" value="P:bile acid metabolic process"/>
    <property type="evidence" value="ECO:0007669"/>
    <property type="project" value="UniProtKB-ARBA"/>
</dbReference>
<dbReference type="PANTHER" id="PTHR43639">
    <property type="entry name" value="OXIDOREDUCTASE, SHORT-CHAIN DEHYDROGENASE/REDUCTASE FAMILY (AFU_ORTHOLOGUE AFUA_5G02870)"/>
    <property type="match status" value="1"/>
</dbReference>
<dbReference type="PRINTS" id="PR00081">
    <property type="entry name" value="GDHRDH"/>
</dbReference>
<evidence type="ECO:0000313" key="4">
    <source>
        <dbReference type="Proteomes" id="UP000184016"/>
    </source>
</evidence>
<organism evidence="3 4">
    <name type="scientific">Alicyclobacillus tolerans</name>
    <dbReference type="NCBI Taxonomy" id="90970"/>
    <lineage>
        <taxon>Bacteria</taxon>
        <taxon>Bacillati</taxon>
        <taxon>Bacillota</taxon>
        <taxon>Bacilli</taxon>
        <taxon>Bacillales</taxon>
        <taxon>Alicyclobacillaceae</taxon>
        <taxon>Alicyclobacillus</taxon>
    </lineage>
</organism>
<evidence type="ECO:0000256" key="1">
    <source>
        <dbReference type="ARBA" id="ARBA00006484"/>
    </source>
</evidence>
<keyword evidence="2" id="KW-0560">Oxidoreductase</keyword>
<dbReference type="NCBIfam" id="NF005975">
    <property type="entry name" value="PRK08063.1"/>
    <property type="match status" value="1"/>
</dbReference>
<dbReference type="Proteomes" id="UP000184016">
    <property type="component" value="Unassembled WGS sequence"/>
</dbReference>
<dbReference type="Gene3D" id="3.40.50.720">
    <property type="entry name" value="NAD(P)-binding Rossmann-like Domain"/>
    <property type="match status" value="1"/>
</dbReference>
<dbReference type="InterPro" id="IPR036291">
    <property type="entry name" value="NAD(P)-bd_dom_sf"/>
</dbReference>
<dbReference type="EMBL" id="FRAF01000004">
    <property type="protein sequence ID" value="SHJ83295.1"/>
    <property type="molecule type" value="Genomic_DNA"/>
</dbReference>
<dbReference type="InterPro" id="IPR002347">
    <property type="entry name" value="SDR_fam"/>
</dbReference>
<dbReference type="PANTHER" id="PTHR43639:SF1">
    <property type="entry name" value="SHORT-CHAIN DEHYDROGENASE_REDUCTASE FAMILY PROTEIN"/>
    <property type="match status" value="1"/>
</dbReference>
<dbReference type="Pfam" id="PF13561">
    <property type="entry name" value="adh_short_C2"/>
    <property type="match status" value="1"/>
</dbReference>
<comment type="similarity">
    <text evidence="1">Belongs to the short-chain dehydrogenases/reductases (SDR) family.</text>
</comment>
<dbReference type="AlphaFoldDB" id="A0A1M6MII3"/>
<gene>
    <name evidence="3" type="ORF">SAMN05443507_10472</name>
</gene>
<name>A0A1M6MII3_9BACL</name>
<proteinExistence type="inferred from homology"/>
<dbReference type="FunFam" id="3.40.50.720:FF:000084">
    <property type="entry name" value="Short-chain dehydrogenase reductase"/>
    <property type="match status" value="1"/>
</dbReference>